<dbReference type="UniPathway" id="UPA00219"/>
<evidence type="ECO:0000313" key="13">
    <source>
        <dbReference type="Proteomes" id="UP000238823"/>
    </source>
</evidence>
<accession>A0A2S9YSB5</accession>
<dbReference type="EC" id="6.3.2.13" evidence="7"/>
<feature type="domain" description="Mur ligase C-terminal" evidence="10">
    <location>
        <begin position="349"/>
        <end position="484"/>
    </location>
</feature>
<comment type="similarity">
    <text evidence="1 7">Belongs to the MurCDEF family. MurE subfamily.</text>
</comment>
<comment type="caution">
    <text evidence="12">The sequence shown here is derived from an EMBL/GenBank/DDBJ whole genome shotgun (WGS) entry which is preliminary data.</text>
</comment>
<dbReference type="Pfam" id="PF01225">
    <property type="entry name" value="Mur_ligase"/>
    <property type="match status" value="1"/>
</dbReference>
<evidence type="ECO:0000313" key="12">
    <source>
        <dbReference type="EMBL" id="PRQ07978.1"/>
    </source>
</evidence>
<comment type="subcellular location">
    <subcellularLocation>
        <location evidence="7 8">Cytoplasm</location>
    </subcellularLocation>
</comment>
<feature type="short sequence motif" description="Meso-diaminopimelate recognition motif" evidence="7">
    <location>
        <begin position="427"/>
        <end position="430"/>
    </location>
</feature>
<dbReference type="RefSeq" id="WP_106089290.1">
    <property type="nucleotide sequence ID" value="NZ_PVNL01000046.1"/>
</dbReference>
<dbReference type="SUPFAM" id="SSF53244">
    <property type="entry name" value="MurD-like peptide ligases, peptide-binding domain"/>
    <property type="match status" value="1"/>
</dbReference>
<evidence type="ECO:0000256" key="8">
    <source>
        <dbReference type="RuleBase" id="RU004135"/>
    </source>
</evidence>
<keyword evidence="7" id="KW-0963">Cytoplasm</keyword>
<comment type="cofactor">
    <cofactor evidence="7">
        <name>Mg(2+)</name>
        <dbReference type="ChEBI" id="CHEBI:18420"/>
    </cofactor>
</comment>
<comment type="catalytic activity">
    <reaction evidence="7">
        <text>UDP-N-acetyl-alpha-D-muramoyl-L-alanyl-D-glutamate + meso-2,6-diaminopimelate + ATP = UDP-N-acetyl-alpha-D-muramoyl-L-alanyl-gamma-D-glutamyl-meso-2,6-diaminopimelate + ADP + phosphate + H(+)</text>
        <dbReference type="Rhea" id="RHEA:23676"/>
        <dbReference type="ChEBI" id="CHEBI:15378"/>
        <dbReference type="ChEBI" id="CHEBI:30616"/>
        <dbReference type="ChEBI" id="CHEBI:43474"/>
        <dbReference type="ChEBI" id="CHEBI:57791"/>
        <dbReference type="ChEBI" id="CHEBI:83900"/>
        <dbReference type="ChEBI" id="CHEBI:83905"/>
        <dbReference type="ChEBI" id="CHEBI:456216"/>
        <dbReference type="EC" id="6.3.2.13"/>
    </reaction>
</comment>
<keyword evidence="7 12" id="KW-0436">Ligase</keyword>
<comment type="PTM">
    <text evidence="7">Carboxylation is probably crucial for Mg(2+) binding and, consequently, for the gamma-phosphate positioning of ATP.</text>
</comment>
<keyword evidence="7" id="KW-0460">Magnesium</keyword>
<dbReference type="Gene3D" id="3.40.1190.10">
    <property type="entry name" value="Mur-like, catalytic domain"/>
    <property type="match status" value="1"/>
</dbReference>
<dbReference type="AlphaFoldDB" id="A0A2S9YSB5"/>
<keyword evidence="7" id="KW-0067">ATP-binding</keyword>
<dbReference type="GO" id="GO:0071555">
    <property type="term" value="P:cell wall organization"/>
    <property type="evidence" value="ECO:0007669"/>
    <property type="project" value="UniProtKB-KW"/>
</dbReference>
<keyword evidence="3 7" id="KW-0133">Cell shape</keyword>
<feature type="binding site" evidence="7">
    <location>
        <position position="35"/>
    </location>
    <ligand>
        <name>UDP-N-acetyl-alpha-D-muramoyl-L-alanyl-D-glutamate</name>
        <dbReference type="ChEBI" id="CHEBI:83900"/>
    </ligand>
</feature>
<evidence type="ECO:0000256" key="3">
    <source>
        <dbReference type="ARBA" id="ARBA00022960"/>
    </source>
</evidence>
<dbReference type="InterPro" id="IPR004101">
    <property type="entry name" value="Mur_ligase_C"/>
</dbReference>
<feature type="binding site" evidence="7">
    <location>
        <position position="403"/>
    </location>
    <ligand>
        <name>meso-2,6-diaminopimelate</name>
        <dbReference type="ChEBI" id="CHEBI:57791"/>
    </ligand>
</feature>
<dbReference type="Gene3D" id="3.90.190.20">
    <property type="entry name" value="Mur ligase, C-terminal domain"/>
    <property type="match status" value="1"/>
</dbReference>
<feature type="binding site" evidence="7">
    <location>
        <position position="184"/>
    </location>
    <ligand>
        <name>UDP-N-acetyl-alpha-D-muramoyl-L-alanyl-D-glutamate</name>
        <dbReference type="ChEBI" id="CHEBI:83900"/>
    </ligand>
</feature>
<dbReference type="NCBIfam" id="TIGR01085">
    <property type="entry name" value="murE"/>
    <property type="match status" value="1"/>
</dbReference>
<dbReference type="GO" id="GO:0009252">
    <property type="term" value="P:peptidoglycan biosynthetic process"/>
    <property type="evidence" value="ECO:0007669"/>
    <property type="project" value="UniProtKB-UniRule"/>
</dbReference>
<feature type="modified residue" description="N6-carboxylysine" evidence="7">
    <location>
        <position position="224"/>
    </location>
</feature>
<evidence type="ECO:0000256" key="6">
    <source>
        <dbReference type="ARBA" id="ARBA00023316"/>
    </source>
</evidence>
<dbReference type="EMBL" id="PVNL01000046">
    <property type="protein sequence ID" value="PRQ07978.1"/>
    <property type="molecule type" value="Genomic_DNA"/>
</dbReference>
<keyword evidence="5 7" id="KW-0131">Cell cycle</keyword>
<dbReference type="InterPro" id="IPR005761">
    <property type="entry name" value="UDP-N-AcMur-Glu-dNH2Pim_ligase"/>
</dbReference>
<evidence type="ECO:0000256" key="5">
    <source>
        <dbReference type="ARBA" id="ARBA00023306"/>
    </source>
</evidence>
<comment type="caution">
    <text evidence="7">Lacks conserved residue(s) required for the propagation of feature annotation.</text>
</comment>
<dbReference type="PANTHER" id="PTHR23135:SF4">
    <property type="entry name" value="UDP-N-ACETYLMURAMOYL-L-ALANYL-D-GLUTAMATE--2,6-DIAMINOPIMELATE LIGASE MURE HOMOLOG, CHLOROPLASTIC"/>
    <property type="match status" value="1"/>
</dbReference>
<evidence type="ECO:0000256" key="2">
    <source>
        <dbReference type="ARBA" id="ARBA00022618"/>
    </source>
</evidence>
<dbReference type="GO" id="GO:0005524">
    <property type="term" value="F:ATP binding"/>
    <property type="evidence" value="ECO:0007669"/>
    <property type="project" value="UniProtKB-UniRule"/>
</dbReference>
<keyword evidence="6 7" id="KW-0961">Cell wall biogenesis/degradation</keyword>
<dbReference type="InterPro" id="IPR000713">
    <property type="entry name" value="Mur_ligase_N"/>
</dbReference>
<dbReference type="Pfam" id="PF02875">
    <property type="entry name" value="Mur_ligase_C"/>
    <property type="match status" value="1"/>
</dbReference>
<feature type="binding site" evidence="7">
    <location>
        <position position="482"/>
    </location>
    <ligand>
        <name>meso-2,6-diaminopimelate</name>
        <dbReference type="ChEBI" id="CHEBI:57791"/>
    </ligand>
</feature>
<protein>
    <recommendedName>
        <fullName evidence="7">UDP-N-acetylmuramoyl-L-alanyl-D-glutamate--2,6-diaminopimelate ligase</fullName>
        <ecNumber evidence="7">6.3.2.13</ecNumber>
    </recommendedName>
    <alternativeName>
        <fullName evidence="7">Meso-A2pm-adding enzyme</fullName>
    </alternativeName>
    <alternativeName>
        <fullName evidence="7">Meso-diaminopimelate-adding enzyme</fullName>
    </alternativeName>
    <alternativeName>
        <fullName evidence="7">UDP-MurNAc-L-Ala-D-Glu:meso-diaminopimelate ligase</fullName>
    </alternativeName>
    <alternativeName>
        <fullName evidence="7">UDP-MurNAc-tripeptide synthetase</fullName>
    </alternativeName>
    <alternativeName>
        <fullName evidence="7">UDP-N-acetylmuramyl-tripeptide synthetase</fullName>
    </alternativeName>
</protein>
<dbReference type="GO" id="GO:0051301">
    <property type="term" value="P:cell division"/>
    <property type="evidence" value="ECO:0007669"/>
    <property type="project" value="UniProtKB-KW"/>
</dbReference>
<dbReference type="InterPro" id="IPR036615">
    <property type="entry name" value="Mur_ligase_C_dom_sf"/>
</dbReference>
<dbReference type="GO" id="GO:0008765">
    <property type="term" value="F:UDP-N-acetylmuramoylalanyl-D-glutamate-2,6-diaminopimelate ligase activity"/>
    <property type="evidence" value="ECO:0007669"/>
    <property type="project" value="UniProtKB-UniRule"/>
</dbReference>
<feature type="domain" description="Mur ligase central" evidence="11">
    <location>
        <begin position="113"/>
        <end position="326"/>
    </location>
</feature>
<dbReference type="InterPro" id="IPR036565">
    <property type="entry name" value="Mur-like_cat_sf"/>
</dbReference>
<dbReference type="Pfam" id="PF08245">
    <property type="entry name" value="Mur_ligase_M"/>
    <property type="match status" value="1"/>
</dbReference>
<dbReference type="GO" id="GO:0005737">
    <property type="term" value="C:cytoplasm"/>
    <property type="evidence" value="ECO:0007669"/>
    <property type="project" value="UniProtKB-SubCell"/>
</dbReference>
<evidence type="ECO:0000259" key="9">
    <source>
        <dbReference type="Pfam" id="PF01225"/>
    </source>
</evidence>
<reference evidence="12 13" key="1">
    <citation type="submission" date="2018-03" db="EMBL/GenBank/DDBJ databases">
        <title>Draft Genome Sequences of the Obligatory Marine Myxobacteria Enhygromyxa salina SWB007.</title>
        <authorList>
            <person name="Poehlein A."/>
            <person name="Moghaddam J.A."/>
            <person name="Harms H."/>
            <person name="Alanjari M."/>
            <person name="Koenig G.M."/>
            <person name="Daniel R."/>
            <person name="Schaeberle T.F."/>
        </authorList>
    </citation>
    <scope>NUCLEOTIDE SEQUENCE [LARGE SCALE GENOMIC DNA]</scope>
    <source>
        <strain evidence="12 13">SWB007</strain>
    </source>
</reference>
<dbReference type="Proteomes" id="UP000238823">
    <property type="component" value="Unassembled WGS sequence"/>
</dbReference>
<feature type="binding site" evidence="7">
    <location>
        <position position="486"/>
    </location>
    <ligand>
        <name>meso-2,6-diaminopimelate</name>
        <dbReference type="ChEBI" id="CHEBI:57791"/>
    </ligand>
</feature>
<feature type="binding site" evidence="7">
    <location>
        <position position="190"/>
    </location>
    <ligand>
        <name>UDP-N-acetyl-alpha-D-muramoyl-L-alanyl-D-glutamate</name>
        <dbReference type="ChEBI" id="CHEBI:83900"/>
    </ligand>
</feature>
<feature type="binding site" evidence="7">
    <location>
        <begin position="115"/>
        <end position="121"/>
    </location>
    <ligand>
        <name>ATP</name>
        <dbReference type="ChEBI" id="CHEBI:30616"/>
    </ligand>
</feature>
<organism evidence="12 13">
    <name type="scientific">Enhygromyxa salina</name>
    <dbReference type="NCBI Taxonomy" id="215803"/>
    <lineage>
        <taxon>Bacteria</taxon>
        <taxon>Pseudomonadati</taxon>
        <taxon>Myxococcota</taxon>
        <taxon>Polyangia</taxon>
        <taxon>Nannocystales</taxon>
        <taxon>Nannocystaceae</taxon>
        <taxon>Enhygromyxa</taxon>
    </lineage>
</organism>
<sequence length="515" mass="53877">MRSVGELLDALDPALRAEAVGCDADTVIGSPKIDSRAVEPGDCFIAMPGLTADGHDFIDRAVAAGASLLVVRRDRAVAGPCPRIIVNDVARLLPTLAAGWYGWPGERLQLAGVTGTNGKTSTAHLVASVLQQAGHRHLRLGTTGDWIVDHESSASFTTPFPIDLQRLLADACARGATHGVMEVSSHGLDQGRIAPLSFAAVALTSFSQDHLDYHSSMATYLQAKCLLAGAHCDASGVAMAPLDQGQGHAQAVAAFLRAAAEAGVERRWRSSRVPVAERDAEICVIERDPSAVGLAAQLRTPVGPLALRSPLVGEFNLDNLMAAVGLSIGLGVALEHIEAALAQARGAPGRLEAVRSDGHAGPAVYVDYAHTPDAVARSIEALRPSAARAGGKLIVVLGCGGDRDTSKRPLMGEVASRGADRFIATSDNPRTEEPEAILDQMIAGVVDQHGGGAELIREVDRARAISLAIGEAGEHDVVLLAGKGHENYQVLGTTKIHFDDREQAELALRARARSG</sequence>
<name>A0A2S9YSB5_9BACT</name>
<dbReference type="OrthoDB" id="9800958at2"/>
<feature type="domain" description="Mur ligase N-terminal catalytic" evidence="9">
    <location>
        <begin position="32"/>
        <end position="91"/>
    </location>
</feature>
<comment type="pathway">
    <text evidence="7 8">Cell wall biogenesis; peptidoglycan biosynthesis.</text>
</comment>
<evidence type="ECO:0000256" key="7">
    <source>
        <dbReference type="HAMAP-Rule" id="MF_00208"/>
    </source>
</evidence>
<proteinExistence type="inferred from homology"/>
<evidence type="ECO:0000259" key="10">
    <source>
        <dbReference type="Pfam" id="PF02875"/>
    </source>
</evidence>
<feature type="binding site" evidence="7">
    <location>
        <begin position="427"/>
        <end position="430"/>
    </location>
    <ligand>
        <name>meso-2,6-diaminopimelate</name>
        <dbReference type="ChEBI" id="CHEBI:57791"/>
    </ligand>
</feature>
<dbReference type="GO" id="GO:0008360">
    <property type="term" value="P:regulation of cell shape"/>
    <property type="evidence" value="ECO:0007669"/>
    <property type="project" value="UniProtKB-KW"/>
</dbReference>
<evidence type="ECO:0000256" key="1">
    <source>
        <dbReference type="ARBA" id="ARBA00005898"/>
    </source>
</evidence>
<keyword evidence="7" id="KW-0547">Nucleotide-binding</keyword>
<dbReference type="SUPFAM" id="SSF53623">
    <property type="entry name" value="MurD-like peptide ligases, catalytic domain"/>
    <property type="match status" value="1"/>
</dbReference>
<dbReference type="NCBIfam" id="NF001126">
    <property type="entry name" value="PRK00139.1-4"/>
    <property type="match status" value="1"/>
</dbReference>
<dbReference type="GO" id="GO:0000287">
    <property type="term" value="F:magnesium ion binding"/>
    <property type="evidence" value="ECO:0007669"/>
    <property type="project" value="UniProtKB-UniRule"/>
</dbReference>
<keyword evidence="4 7" id="KW-0573">Peptidoglycan synthesis</keyword>
<dbReference type="HAMAP" id="MF_00208">
    <property type="entry name" value="MurE"/>
    <property type="match status" value="1"/>
</dbReference>
<dbReference type="PANTHER" id="PTHR23135">
    <property type="entry name" value="MUR LIGASE FAMILY MEMBER"/>
    <property type="match status" value="1"/>
</dbReference>
<comment type="function">
    <text evidence="7">Catalyzes the addition of meso-diaminopimelic acid to the nucleotide precursor UDP-N-acetylmuramoyl-L-alanyl-D-glutamate (UMAG) in the biosynthesis of bacterial cell-wall peptidoglycan.</text>
</comment>
<keyword evidence="2 7" id="KW-0132">Cell division</keyword>
<dbReference type="SUPFAM" id="SSF63418">
    <property type="entry name" value="MurE/MurF N-terminal domain"/>
    <property type="match status" value="1"/>
</dbReference>
<dbReference type="Gene3D" id="3.40.1390.10">
    <property type="entry name" value="MurE/MurF, N-terminal domain"/>
    <property type="match status" value="1"/>
</dbReference>
<evidence type="ECO:0000256" key="4">
    <source>
        <dbReference type="ARBA" id="ARBA00022984"/>
    </source>
</evidence>
<feature type="binding site" evidence="7">
    <location>
        <begin position="157"/>
        <end position="158"/>
    </location>
    <ligand>
        <name>UDP-N-acetyl-alpha-D-muramoyl-L-alanyl-D-glutamate</name>
        <dbReference type="ChEBI" id="CHEBI:83900"/>
    </ligand>
</feature>
<dbReference type="InterPro" id="IPR013221">
    <property type="entry name" value="Mur_ligase_cen"/>
</dbReference>
<feature type="binding site" evidence="7">
    <location>
        <position position="192"/>
    </location>
    <ligand>
        <name>UDP-N-acetyl-alpha-D-muramoyl-L-alanyl-D-glutamate</name>
        <dbReference type="ChEBI" id="CHEBI:83900"/>
    </ligand>
</feature>
<evidence type="ECO:0000259" key="11">
    <source>
        <dbReference type="Pfam" id="PF08245"/>
    </source>
</evidence>
<dbReference type="InterPro" id="IPR035911">
    <property type="entry name" value="MurE/MurF_N"/>
</dbReference>
<gene>
    <name evidence="12" type="primary">murE_2</name>
    <name evidence="7" type="synonym">murE</name>
    <name evidence="12" type="ORF">ENSA7_22620</name>
</gene>